<dbReference type="Pfam" id="PF18962">
    <property type="entry name" value="Por_Secre_tail"/>
    <property type="match status" value="1"/>
</dbReference>
<dbReference type="KEGG" id="hcu:MUN79_11170"/>
<evidence type="ECO:0000313" key="2">
    <source>
        <dbReference type="EMBL" id="UOQ74384.1"/>
    </source>
</evidence>
<dbReference type="SUPFAM" id="SSF49785">
    <property type="entry name" value="Galactose-binding domain-like"/>
    <property type="match status" value="1"/>
</dbReference>
<dbReference type="InterPro" id="IPR008979">
    <property type="entry name" value="Galactose-bd-like_sf"/>
</dbReference>
<dbReference type="InterPro" id="IPR000421">
    <property type="entry name" value="FA58C"/>
</dbReference>
<dbReference type="Proteomes" id="UP000831796">
    <property type="component" value="Chromosome"/>
</dbReference>
<protein>
    <submittedName>
        <fullName evidence="2">Discoidin domain-containing protein</fullName>
    </submittedName>
</protein>
<dbReference type="EMBL" id="CP095046">
    <property type="protein sequence ID" value="UOQ74384.1"/>
    <property type="molecule type" value="Genomic_DNA"/>
</dbReference>
<dbReference type="InterPro" id="IPR026444">
    <property type="entry name" value="Secre_tail"/>
</dbReference>
<dbReference type="NCBIfam" id="TIGR04183">
    <property type="entry name" value="Por_Secre_tail"/>
    <property type="match status" value="1"/>
</dbReference>
<dbReference type="AlphaFoldDB" id="A0A8T9QA35"/>
<keyword evidence="3" id="KW-1185">Reference proteome</keyword>
<reference evidence="2" key="1">
    <citation type="submission" date="2022-04" db="EMBL/GenBank/DDBJ databases">
        <title>Hymenobacter sp. isolated from the air.</title>
        <authorList>
            <person name="Won M."/>
            <person name="Lee C.-M."/>
            <person name="Woen H.-Y."/>
            <person name="Kwon S.-W."/>
        </authorList>
    </citation>
    <scope>NUCLEOTIDE SEQUENCE</scope>
    <source>
        <strain evidence="2">5116S-3</strain>
    </source>
</reference>
<accession>A0A8T9QA35</accession>
<dbReference type="PROSITE" id="PS50022">
    <property type="entry name" value="FA58C_3"/>
    <property type="match status" value="1"/>
</dbReference>
<dbReference type="RefSeq" id="WP_244677724.1">
    <property type="nucleotide sequence ID" value="NZ_CP095046.1"/>
</dbReference>
<gene>
    <name evidence="2" type="ORF">MUN79_11170</name>
</gene>
<evidence type="ECO:0000313" key="3">
    <source>
        <dbReference type="Proteomes" id="UP000831796"/>
    </source>
</evidence>
<proteinExistence type="predicted"/>
<dbReference type="Pfam" id="PF00754">
    <property type="entry name" value="F5_F8_type_C"/>
    <property type="match status" value="1"/>
</dbReference>
<evidence type="ECO:0000259" key="1">
    <source>
        <dbReference type="PROSITE" id="PS50022"/>
    </source>
</evidence>
<sequence length="185" mass="19798">MGAAPQWIYVDLGATYAVSRVKLLWEAAYATDYLVEISADAVTWSPLRAVTGNGSLTNDLTGLSGTGKFVRIYCQTRALPYGYSLYDFEVYGTAASGSRALVTTRAIAPEARLYPNPVSRLLKVPTASAGVLTITDALGRVAHTQAVTAQQAVAEVDVQSLRPGLYFLTLRDATGGSTVQQFIKQ</sequence>
<dbReference type="Gene3D" id="2.60.120.260">
    <property type="entry name" value="Galactose-binding domain-like"/>
    <property type="match status" value="1"/>
</dbReference>
<feature type="domain" description="F5/8 type C" evidence="1">
    <location>
        <begin position="1"/>
        <end position="93"/>
    </location>
</feature>
<organism evidence="2 3">
    <name type="scientific">Hymenobacter cellulosilyticus</name>
    <dbReference type="NCBI Taxonomy" id="2932248"/>
    <lineage>
        <taxon>Bacteria</taxon>
        <taxon>Pseudomonadati</taxon>
        <taxon>Bacteroidota</taxon>
        <taxon>Cytophagia</taxon>
        <taxon>Cytophagales</taxon>
        <taxon>Hymenobacteraceae</taxon>
        <taxon>Hymenobacter</taxon>
    </lineage>
</organism>
<name>A0A8T9QA35_9BACT</name>